<evidence type="ECO:0000313" key="1">
    <source>
        <dbReference type="EMBL" id="CAG2228022.1"/>
    </source>
</evidence>
<dbReference type="Proteomes" id="UP000683360">
    <property type="component" value="Unassembled WGS sequence"/>
</dbReference>
<evidence type="ECO:0008006" key="3">
    <source>
        <dbReference type="Google" id="ProtNLM"/>
    </source>
</evidence>
<organism evidence="1 2">
    <name type="scientific">Mytilus edulis</name>
    <name type="common">Blue mussel</name>
    <dbReference type="NCBI Taxonomy" id="6550"/>
    <lineage>
        <taxon>Eukaryota</taxon>
        <taxon>Metazoa</taxon>
        <taxon>Spiralia</taxon>
        <taxon>Lophotrochozoa</taxon>
        <taxon>Mollusca</taxon>
        <taxon>Bivalvia</taxon>
        <taxon>Autobranchia</taxon>
        <taxon>Pteriomorphia</taxon>
        <taxon>Mytilida</taxon>
        <taxon>Mytiloidea</taxon>
        <taxon>Mytilidae</taxon>
        <taxon>Mytilinae</taxon>
        <taxon>Mytilus</taxon>
    </lineage>
</organism>
<proteinExistence type="predicted"/>
<dbReference type="Gene3D" id="3.60.10.10">
    <property type="entry name" value="Endonuclease/exonuclease/phosphatase"/>
    <property type="match status" value="1"/>
</dbReference>
<dbReference type="InterPro" id="IPR036691">
    <property type="entry name" value="Endo/exonu/phosph_ase_sf"/>
</dbReference>
<evidence type="ECO:0000313" key="2">
    <source>
        <dbReference type="Proteomes" id="UP000683360"/>
    </source>
</evidence>
<dbReference type="OrthoDB" id="6146264at2759"/>
<reference evidence="1" key="1">
    <citation type="submission" date="2021-03" db="EMBL/GenBank/DDBJ databases">
        <authorList>
            <person name="Bekaert M."/>
        </authorList>
    </citation>
    <scope>NUCLEOTIDE SEQUENCE</scope>
</reference>
<dbReference type="AlphaFoldDB" id="A0A8S3TFS7"/>
<protein>
    <recommendedName>
        <fullName evidence="3">Endonuclease/exonuclease/phosphatase domain-containing protein</fullName>
    </recommendedName>
</protein>
<comment type="caution">
    <text evidence="1">The sequence shown here is derived from an EMBL/GenBank/DDBJ whole genome shotgun (WGS) entry which is preliminary data.</text>
</comment>
<gene>
    <name evidence="1" type="ORF">MEDL_40999</name>
</gene>
<keyword evidence="2" id="KW-1185">Reference proteome</keyword>
<accession>A0A8S3TFS7</accession>
<sequence length="411" mass="47626">MARKGFRNLRRSTHYDDDFLQLEKEINIFSKKGKIVLLGDFNSRTGDRLDYIKDDSLDINNFAQTNLLPDEYKIDNCFNRYSCDKVVNGQGINLLDLSTSSSLRILNGRYIGDIMGNFTCMTSNGSSVVDYAIVSESLLSSVEYFRTHEFNYLSDHVKIEIFLKCMQREYNFDIFENSNWSSYKSFKWDSQKSKLKLLDHLSDETVLNNILNFEMQNFSNDQRGVDDETNKLTTILCNLAENSCVIKRKNFKKSKPKNKQPWSDNAITDLKHQINAIGRNIKANPFDKTYKTRYFNLLKTFKKMIKQKKAKYKTDIFKKLENLNVYTILGRWFVNLVFQPVECMTSHRPATCETSDDLERCSNLCDGIGCEFGDCDVSCRCRCRGQNSLFTGILCGYPLHGKSKITKNTEH</sequence>
<dbReference type="SUPFAM" id="SSF56219">
    <property type="entry name" value="DNase I-like"/>
    <property type="match status" value="1"/>
</dbReference>
<dbReference type="EMBL" id="CAJPWZ010001985">
    <property type="protein sequence ID" value="CAG2228022.1"/>
    <property type="molecule type" value="Genomic_DNA"/>
</dbReference>
<name>A0A8S3TFS7_MYTED</name>